<accession>A0A514K2W3</accession>
<dbReference type="RefSeq" id="YP_009824142.1">
    <property type="nucleotide sequence ID" value="NC_048199.1"/>
</dbReference>
<keyword evidence="1" id="KW-0863">Zinc-finger</keyword>
<protein>
    <recommendedName>
        <fullName evidence="2">C2H2-type domain-containing protein</fullName>
    </recommendedName>
</protein>
<dbReference type="EMBL" id="MK570054">
    <property type="protein sequence ID" value="QDI73969.1"/>
    <property type="molecule type" value="Genomic_DNA"/>
</dbReference>
<dbReference type="KEGG" id="vg:80402588"/>
<organism evidence="3 5">
    <name type="scientific">Nitrosopumilus spindle-shaped virus</name>
    <dbReference type="NCBI Taxonomy" id="2508184"/>
    <lineage>
        <taxon>Viruses</taxon>
        <taxon>Viruses incertae sedis</taxon>
        <taxon>Thaspiviridae</taxon>
        <taxon>Nitmarvirus</taxon>
        <taxon>Nitmarvirus maris</taxon>
        <taxon>Nitmarvirus NSV1</taxon>
    </lineage>
</organism>
<dbReference type="RefSeq" id="YP_010772861.1">
    <property type="nucleotide sequence ID" value="NC_074656.1"/>
</dbReference>
<evidence type="ECO:0000256" key="1">
    <source>
        <dbReference type="PROSITE-ProRule" id="PRU00042"/>
    </source>
</evidence>
<proteinExistence type="predicted"/>
<dbReference type="PROSITE" id="PS00028">
    <property type="entry name" value="ZINC_FINGER_C2H2_1"/>
    <property type="match status" value="1"/>
</dbReference>
<evidence type="ECO:0000313" key="3">
    <source>
        <dbReference type="EMBL" id="QDI73921.1"/>
    </source>
</evidence>
<evidence type="ECO:0000313" key="5">
    <source>
        <dbReference type="Proteomes" id="UP000316651"/>
    </source>
</evidence>
<dbReference type="EMBL" id="MK570053">
    <property type="protein sequence ID" value="QDI73921.1"/>
    <property type="molecule type" value="Genomic_DNA"/>
</dbReference>
<dbReference type="GeneID" id="55015669"/>
<dbReference type="PROSITE" id="PS50157">
    <property type="entry name" value="ZINC_FINGER_C2H2_2"/>
    <property type="match status" value="1"/>
</dbReference>
<dbReference type="GeneID" id="80402588"/>
<name>A0A514K2R0_9VIRU</name>
<dbReference type="InterPro" id="IPR013087">
    <property type="entry name" value="Znf_C2H2_type"/>
</dbReference>
<keyword evidence="5" id="KW-1185">Reference proteome</keyword>
<dbReference type="KEGG" id="vg:55015669"/>
<accession>A0A514K2R0</accession>
<feature type="domain" description="C2H2-type" evidence="2">
    <location>
        <begin position="26"/>
        <end position="53"/>
    </location>
</feature>
<dbReference type="GO" id="GO:0008270">
    <property type="term" value="F:zinc ion binding"/>
    <property type="evidence" value="ECO:0007669"/>
    <property type="project" value="UniProtKB-KW"/>
</dbReference>
<keyword evidence="1" id="KW-0479">Metal-binding</keyword>
<reference evidence="3 5" key="1">
    <citation type="submission" date="2019-02" db="EMBL/GenBank/DDBJ databases">
        <title>Spindle-shaped viruses infect a marine ammonia-oxidizing thaumarchaeon.</title>
        <authorList>
            <person name="Kim J.-G."/>
            <person name="Kim S.-J."/>
            <person name="Rhee S.-K."/>
        </authorList>
    </citation>
    <scope>NUCLEOTIDE SEQUENCE [LARGE SCALE GENOMIC DNA]</scope>
    <source>
        <strain evidence="3">NSV1</strain>
        <strain evidence="4">NSV3</strain>
    </source>
</reference>
<dbReference type="Proteomes" id="UP000316651">
    <property type="component" value="Segment"/>
</dbReference>
<evidence type="ECO:0000313" key="4">
    <source>
        <dbReference type="EMBL" id="QDI73969.1"/>
    </source>
</evidence>
<evidence type="ECO:0000259" key="2">
    <source>
        <dbReference type="PROSITE" id="PS50157"/>
    </source>
</evidence>
<keyword evidence="1" id="KW-0862">Zinc</keyword>
<sequence>MVCDCNCHYGSNEDKCKNCNCRSNNFLCIICQKEFLTEIHLDNHLTAHTRKEMRDRLKIIKKKDLV</sequence>